<evidence type="ECO:0000313" key="16">
    <source>
        <dbReference type="EMBL" id="OYX57646.1"/>
    </source>
</evidence>
<dbReference type="SUPFAM" id="SSF56935">
    <property type="entry name" value="Porins"/>
    <property type="match status" value="1"/>
</dbReference>
<keyword evidence="8 12" id="KW-0798">TonB box</keyword>
<comment type="subcellular location">
    <subcellularLocation>
        <location evidence="1 11">Cell outer membrane</location>
        <topology evidence="1 11">Multi-pass membrane protein</topology>
    </subcellularLocation>
</comment>
<keyword evidence="13" id="KW-0732">Signal</keyword>
<dbReference type="Pfam" id="PF00593">
    <property type="entry name" value="TonB_dep_Rec_b-barrel"/>
    <property type="match status" value="1"/>
</dbReference>
<dbReference type="GO" id="GO:0009279">
    <property type="term" value="C:cell outer membrane"/>
    <property type="evidence" value="ECO:0007669"/>
    <property type="project" value="UniProtKB-SubCell"/>
</dbReference>
<keyword evidence="7" id="KW-0406">Ion transport</keyword>
<dbReference type="InterPro" id="IPR036942">
    <property type="entry name" value="Beta-barrel_TonB_sf"/>
</dbReference>
<evidence type="ECO:0000256" key="6">
    <source>
        <dbReference type="ARBA" id="ARBA00023004"/>
    </source>
</evidence>
<evidence type="ECO:0000256" key="10">
    <source>
        <dbReference type="ARBA" id="ARBA00023237"/>
    </source>
</evidence>
<dbReference type="InterPro" id="IPR039426">
    <property type="entry name" value="TonB-dep_rcpt-like"/>
</dbReference>
<feature type="chain" id="PRO_5012243261" description="TonB-dependent receptor" evidence="13">
    <location>
        <begin position="34"/>
        <end position="819"/>
    </location>
</feature>
<name>A0A258HL91_9CAUL</name>
<evidence type="ECO:0000256" key="12">
    <source>
        <dbReference type="RuleBase" id="RU003357"/>
    </source>
</evidence>
<evidence type="ECO:0000313" key="17">
    <source>
        <dbReference type="Proteomes" id="UP000216147"/>
    </source>
</evidence>
<dbReference type="GO" id="GO:0006826">
    <property type="term" value="P:iron ion transport"/>
    <property type="evidence" value="ECO:0007669"/>
    <property type="project" value="UniProtKB-KW"/>
</dbReference>
<feature type="signal peptide" evidence="13">
    <location>
        <begin position="1"/>
        <end position="33"/>
    </location>
</feature>
<dbReference type="Gene3D" id="2.40.170.20">
    <property type="entry name" value="TonB-dependent receptor, beta-barrel domain"/>
    <property type="match status" value="1"/>
</dbReference>
<dbReference type="PANTHER" id="PTHR32552">
    <property type="entry name" value="FERRICHROME IRON RECEPTOR-RELATED"/>
    <property type="match status" value="1"/>
</dbReference>
<evidence type="ECO:0000256" key="1">
    <source>
        <dbReference type="ARBA" id="ARBA00004571"/>
    </source>
</evidence>
<evidence type="ECO:0000259" key="15">
    <source>
        <dbReference type="Pfam" id="PF07715"/>
    </source>
</evidence>
<dbReference type="PROSITE" id="PS52016">
    <property type="entry name" value="TONB_DEPENDENT_REC_3"/>
    <property type="match status" value="1"/>
</dbReference>
<comment type="similarity">
    <text evidence="11 12">Belongs to the TonB-dependent receptor family.</text>
</comment>
<protein>
    <recommendedName>
        <fullName evidence="18">TonB-dependent receptor</fullName>
    </recommendedName>
</protein>
<dbReference type="EMBL" id="NCEQ01000005">
    <property type="protein sequence ID" value="OYX57646.1"/>
    <property type="molecule type" value="Genomic_DNA"/>
</dbReference>
<keyword evidence="2 11" id="KW-0813">Transport</keyword>
<dbReference type="PANTHER" id="PTHR32552:SF81">
    <property type="entry name" value="TONB-DEPENDENT OUTER MEMBRANE RECEPTOR"/>
    <property type="match status" value="1"/>
</dbReference>
<evidence type="ECO:0000256" key="13">
    <source>
        <dbReference type="SAM" id="SignalP"/>
    </source>
</evidence>
<keyword evidence="3 11" id="KW-1134">Transmembrane beta strand</keyword>
<dbReference type="Pfam" id="PF07715">
    <property type="entry name" value="Plug"/>
    <property type="match status" value="1"/>
</dbReference>
<dbReference type="InterPro" id="IPR012910">
    <property type="entry name" value="Plug_dom"/>
</dbReference>
<evidence type="ECO:0000256" key="5">
    <source>
        <dbReference type="ARBA" id="ARBA00022692"/>
    </source>
</evidence>
<feature type="domain" description="TonB-dependent receptor plug" evidence="15">
    <location>
        <begin position="59"/>
        <end position="169"/>
    </location>
</feature>
<evidence type="ECO:0000259" key="14">
    <source>
        <dbReference type="Pfam" id="PF00593"/>
    </source>
</evidence>
<keyword evidence="6" id="KW-0408">Iron</keyword>
<keyword evidence="9 11" id="KW-0472">Membrane</keyword>
<dbReference type="InterPro" id="IPR000531">
    <property type="entry name" value="Beta-barrel_TonB"/>
</dbReference>
<organism evidence="16 17">
    <name type="scientific">Brevundimonas subvibrioides</name>
    <dbReference type="NCBI Taxonomy" id="74313"/>
    <lineage>
        <taxon>Bacteria</taxon>
        <taxon>Pseudomonadati</taxon>
        <taxon>Pseudomonadota</taxon>
        <taxon>Alphaproteobacteria</taxon>
        <taxon>Caulobacterales</taxon>
        <taxon>Caulobacteraceae</taxon>
        <taxon>Brevundimonas</taxon>
    </lineage>
</organism>
<evidence type="ECO:0008006" key="18">
    <source>
        <dbReference type="Google" id="ProtNLM"/>
    </source>
</evidence>
<evidence type="ECO:0000256" key="9">
    <source>
        <dbReference type="ARBA" id="ARBA00023136"/>
    </source>
</evidence>
<evidence type="ECO:0000256" key="8">
    <source>
        <dbReference type="ARBA" id="ARBA00023077"/>
    </source>
</evidence>
<accession>A0A258HL91</accession>
<evidence type="ECO:0000256" key="11">
    <source>
        <dbReference type="PROSITE-ProRule" id="PRU01360"/>
    </source>
</evidence>
<dbReference type="Proteomes" id="UP000216147">
    <property type="component" value="Unassembled WGS sequence"/>
</dbReference>
<comment type="caution">
    <text evidence="16">The sequence shown here is derived from an EMBL/GenBank/DDBJ whole genome shotgun (WGS) entry which is preliminary data.</text>
</comment>
<feature type="domain" description="TonB-dependent receptor-like beta-barrel" evidence="14">
    <location>
        <begin position="296"/>
        <end position="780"/>
    </location>
</feature>
<evidence type="ECO:0000256" key="2">
    <source>
        <dbReference type="ARBA" id="ARBA00022448"/>
    </source>
</evidence>
<keyword evidence="10 11" id="KW-0998">Cell outer membrane</keyword>
<evidence type="ECO:0000256" key="4">
    <source>
        <dbReference type="ARBA" id="ARBA00022496"/>
    </source>
</evidence>
<sequence>MRFSNSRRASRIVRRGAALGLLACTALTAPALAQTTESRPQSDQLDEIVVTARRTEENLQSTPVAVTAIGAEALERAQVADVTDLQRTTPSLSIATGAPSSSGFAFVSMRGQGNLQALVSNDPAVAIYVDGVYIPRPSQGLTDLFDLQRVEVLRGPQGTLFGRNTIGGAVNILSADPSQTYGGLVKVETGSYDQFGASFVVTGPITDQLSARVVASTKGRSGYGQSIPLGRDIWDQNSDFVRAKLMYESDNLRLVFSGDYNKIEDNGQFTALHAYAPELFGPAGSFGAFGLSNTLNTALHNRNGFYDTYATGYLVPSTPTFATLPAEVRALYSRPLGNQLEAYGFSLNATLDLGNATLKSITAYRYSDTDGIIDTDGTPVPILTTWAGYSSDQWSQELQISGSFSEKLTYIAGVYFSDETGIEFSRSQNFGFLPYNAVSRPNAGLAGQNMADVHNRSAGVFGQGYYQLTDAVRIAGGLRWTWDSRDTELHNFTVWGLPGTCNVPTPDVPGVCTQTQQVDFDYPAWTLGIDWQVNEDVFAYVQTRRASKSGGWNTRAGGLPAFEPETVKDLEAGLKATWLENRLRTNVAVFHSWQSDVQRNAAALTPAGASTQFIVNAGNARVYGIELEGAYRPWSGMELTSNVSLMNGEYESGSFIERQAVPGVGYTGCTLNPAGTASICPVDRSGEELPQLPKIQFNLGATQVLPTSFGAVTLHVDYSYLGRQFYNPVTPSVNQSAATKAIYAASNDITRTPGYGLLNARFAVEFDAQNVELAIYGKNLTGEEYNTRQFADVYAAGLGFATAFIGEPTTYGASLTKRF</sequence>
<keyword evidence="5 11" id="KW-0812">Transmembrane</keyword>
<evidence type="ECO:0000256" key="7">
    <source>
        <dbReference type="ARBA" id="ARBA00023065"/>
    </source>
</evidence>
<reference evidence="16 17" key="1">
    <citation type="submission" date="2017-03" db="EMBL/GenBank/DDBJ databases">
        <title>Lifting the veil on microbial sulfur biogeochemistry in mining wastewaters.</title>
        <authorList>
            <person name="Kantor R.S."/>
            <person name="Colenbrander Nelson T."/>
            <person name="Marshall S."/>
            <person name="Bennett D."/>
            <person name="Apte S."/>
            <person name="Camacho D."/>
            <person name="Thomas B.C."/>
            <person name="Warren L.A."/>
            <person name="Banfield J.F."/>
        </authorList>
    </citation>
    <scope>NUCLEOTIDE SEQUENCE [LARGE SCALE GENOMIC DNA]</scope>
    <source>
        <strain evidence="16">32-68-21</strain>
    </source>
</reference>
<gene>
    <name evidence="16" type="ORF">B7Y86_05800</name>
</gene>
<keyword evidence="4" id="KW-0410">Iron transport</keyword>
<dbReference type="AlphaFoldDB" id="A0A258HL91"/>
<evidence type="ECO:0000256" key="3">
    <source>
        <dbReference type="ARBA" id="ARBA00022452"/>
    </source>
</evidence>
<proteinExistence type="inferred from homology"/>